<keyword evidence="1" id="KW-0732">Signal</keyword>
<evidence type="ECO:0000313" key="2">
    <source>
        <dbReference type="EMBL" id="CAF1000643.1"/>
    </source>
</evidence>
<dbReference type="InterPro" id="IPR005198">
    <property type="entry name" value="Glyco_hydro_76"/>
</dbReference>
<gene>
    <name evidence="2" type="ORF">OVA965_LOCUS14541</name>
    <name evidence="3" type="ORF">TMI583_LOCUS14545</name>
</gene>
<dbReference type="InterPro" id="IPR053169">
    <property type="entry name" value="MUG_Protein"/>
</dbReference>
<feature type="chain" id="PRO_5036273625" description="Mannan endo-1,6-alpha-mannosidase" evidence="1">
    <location>
        <begin position="16"/>
        <end position="511"/>
    </location>
</feature>
<dbReference type="Gene3D" id="1.50.10.20">
    <property type="match status" value="1"/>
</dbReference>
<evidence type="ECO:0000313" key="3">
    <source>
        <dbReference type="EMBL" id="CAF3770065.1"/>
    </source>
</evidence>
<accession>A0A8S2IZ57</accession>
<evidence type="ECO:0008006" key="5">
    <source>
        <dbReference type="Google" id="ProtNLM"/>
    </source>
</evidence>
<reference evidence="3" key="1">
    <citation type="submission" date="2021-02" db="EMBL/GenBank/DDBJ databases">
        <authorList>
            <person name="Nowell W R."/>
        </authorList>
    </citation>
    <scope>NUCLEOTIDE SEQUENCE</scope>
</reference>
<dbReference type="InterPro" id="IPR008928">
    <property type="entry name" value="6-hairpin_glycosidase_sf"/>
</dbReference>
<dbReference type="AlphaFoldDB" id="A0A8S2IZ57"/>
<dbReference type="SUPFAM" id="SSF48208">
    <property type="entry name" value="Six-hairpin glycosidases"/>
    <property type="match status" value="1"/>
</dbReference>
<dbReference type="PANTHER" id="PTHR47791">
    <property type="entry name" value="MEIOTICALLY UP-REGULATED GENE 191 PROTEIN"/>
    <property type="match status" value="1"/>
</dbReference>
<proteinExistence type="predicted"/>
<dbReference type="Pfam" id="PF03663">
    <property type="entry name" value="Glyco_hydro_76"/>
    <property type="match status" value="1"/>
</dbReference>
<feature type="signal peptide" evidence="1">
    <location>
        <begin position="1"/>
        <end position="15"/>
    </location>
</feature>
<dbReference type="Proteomes" id="UP000677228">
    <property type="component" value="Unassembled WGS sequence"/>
</dbReference>
<sequence length="511" mass="57652">MKLILLLVFALSANADSDINSRLQSLCDATDLSGSTCPFFISHEILSQLVFRIKADGANGLWTSTPYAGIWWQSGQGFWYITEYLNTMASRTTDLLYFGIRWAGETTSDNHNQYVATGFLDDQAWWGNGGLRMVDYIRSTGDYGPQKLTNSAVAVKNDNQLHSDANCSGGVYWEYKTPSKNTISNVLTMELESHLFAINGDISMLTAPNKLGSIDLYNWMLDIRELVEETGEQFDTIDSRTCEVTGGPLDYEYGVLLQGLVHLYEATDDQHYLDQARIFADKALSMWMDPRTKVYKNNCETCTNLDLVAFKGTFFLGLSRLYDETKNQTYADMFINTFKAMVEQSTRFNQTVDDGAEYFVTDYINGDYGHVQKDDFYTISLFNNLALTTAALKVFQNTYPTVHDRLDLTINGLLTYSRQQSTPYLMCICNDFGCPLGHTQQCFTQAGHHDLRAEVTEKSDAFLVAPNHKVTFWDNSGTFAGQTGFLSSSGWIMPQGWANRTQSLNIDYYSD</sequence>
<dbReference type="Proteomes" id="UP000682733">
    <property type="component" value="Unassembled WGS sequence"/>
</dbReference>
<name>A0A8S2IZ57_9BILA</name>
<organism evidence="3 4">
    <name type="scientific">Didymodactylos carnosus</name>
    <dbReference type="NCBI Taxonomy" id="1234261"/>
    <lineage>
        <taxon>Eukaryota</taxon>
        <taxon>Metazoa</taxon>
        <taxon>Spiralia</taxon>
        <taxon>Gnathifera</taxon>
        <taxon>Rotifera</taxon>
        <taxon>Eurotatoria</taxon>
        <taxon>Bdelloidea</taxon>
        <taxon>Philodinida</taxon>
        <taxon>Philodinidae</taxon>
        <taxon>Didymodactylos</taxon>
    </lineage>
</organism>
<dbReference type="PANTHER" id="PTHR47791:SF3">
    <property type="entry name" value="MEIOTICALLY UP-REGULATED GENE 191 PROTEIN"/>
    <property type="match status" value="1"/>
</dbReference>
<dbReference type="EMBL" id="CAJNOK010006333">
    <property type="protein sequence ID" value="CAF1000643.1"/>
    <property type="molecule type" value="Genomic_DNA"/>
</dbReference>
<dbReference type="GO" id="GO:0005975">
    <property type="term" value="P:carbohydrate metabolic process"/>
    <property type="evidence" value="ECO:0007669"/>
    <property type="project" value="InterPro"/>
</dbReference>
<evidence type="ECO:0000313" key="4">
    <source>
        <dbReference type="Proteomes" id="UP000682733"/>
    </source>
</evidence>
<comment type="caution">
    <text evidence="3">The sequence shown here is derived from an EMBL/GenBank/DDBJ whole genome shotgun (WGS) entry which is preliminary data.</text>
</comment>
<dbReference type="EMBL" id="CAJOBA010006341">
    <property type="protein sequence ID" value="CAF3770065.1"/>
    <property type="molecule type" value="Genomic_DNA"/>
</dbReference>
<evidence type="ECO:0000256" key="1">
    <source>
        <dbReference type="SAM" id="SignalP"/>
    </source>
</evidence>
<protein>
    <recommendedName>
        <fullName evidence="5">Mannan endo-1,6-alpha-mannosidase</fullName>
    </recommendedName>
</protein>